<dbReference type="Proteomes" id="UP000240294">
    <property type="component" value="Genome"/>
</dbReference>
<evidence type="ECO:0000313" key="2">
    <source>
        <dbReference type="EMBL" id="AUO78697.1"/>
    </source>
</evidence>
<accession>A0A2I6UFK7</accession>
<evidence type="ECO:0000256" key="1">
    <source>
        <dbReference type="SAM" id="MobiDB-lite"/>
    </source>
</evidence>
<proteinExistence type="predicted"/>
<protein>
    <submittedName>
        <fullName evidence="2">Uncharacterized protein</fullName>
    </submittedName>
</protein>
<feature type="region of interest" description="Disordered" evidence="1">
    <location>
        <begin position="1"/>
        <end position="33"/>
    </location>
</feature>
<sequence length="94" mass="11097">MGKTYRRKDIKSKGEYWSGRRQAPAGISDETVADNIFHSDKPKRWKGLDSAVKEDQNRYARADKRRLKLNYDSETELKTDKYYARKANEGWQHS</sequence>
<feature type="compositionally biased region" description="Basic residues" evidence="1">
    <location>
        <begin position="1"/>
        <end position="10"/>
    </location>
</feature>
<name>A0A2I6UFK7_9CAUD</name>
<dbReference type="EMBL" id="MG746602">
    <property type="protein sequence ID" value="AUO78697.1"/>
    <property type="molecule type" value="Genomic_DNA"/>
</dbReference>
<keyword evidence="3" id="KW-1185">Reference proteome</keyword>
<reference evidence="3" key="1">
    <citation type="submission" date="2018-01" db="EMBL/GenBank/DDBJ databases">
        <title>Direct submission.</title>
        <authorList>
            <person name="Ciacci N."/>
        </authorList>
    </citation>
    <scope>NUCLEOTIDE SEQUENCE [LARGE SCALE GENOMIC DNA]</scope>
</reference>
<evidence type="ECO:0000313" key="3">
    <source>
        <dbReference type="Proteomes" id="UP000240294"/>
    </source>
</evidence>
<dbReference type="Pfam" id="PF17603">
    <property type="entry name" value="DUF5499"/>
    <property type="match status" value="1"/>
</dbReference>
<organism evidence="2 3">
    <name type="scientific">Klebsiella phage vB_Kpn_F48</name>
    <dbReference type="NCBI Taxonomy" id="2070028"/>
    <lineage>
        <taxon>Viruses</taxon>
        <taxon>Duplodnaviria</taxon>
        <taxon>Heunggongvirae</taxon>
        <taxon>Uroviricota</taxon>
        <taxon>Caudoviricetes</taxon>
        <taxon>Marfavirus</taxon>
        <taxon>Marfavirus F48</taxon>
    </lineage>
</organism>
<dbReference type="InterPro" id="IPR035133">
    <property type="entry name" value="DUF5499"/>
</dbReference>
<gene>
    <name evidence="2" type="ORF">vBKpnF48_72</name>
</gene>